<proteinExistence type="predicted"/>
<organism evidence="2 3">
    <name type="scientific">Pelotomaculum isophthalicicum JI</name>
    <dbReference type="NCBI Taxonomy" id="947010"/>
    <lineage>
        <taxon>Bacteria</taxon>
        <taxon>Bacillati</taxon>
        <taxon>Bacillota</taxon>
        <taxon>Clostridia</taxon>
        <taxon>Eubacteriales</taxon>
        <taxon>Desulfotomaculaceae</taxon>
        <taxon>Pelotomaculum</taxon>
    </lineage>
</organism>
<evidence type="ECO:0000313" key="2">
    <source>
        <dbReference type="EMBL" id="MDF9407150.1"/>
    </source>
</evidence>
<dbReference type="Pfam" id="PF13470">
    <property type="entry name" value="PIN_3"/>
    <property type="match status" value="1"/>
</dbReference>
<dbReference type="SMART" id="SM00670">
    <property type="entry name" value="PINc"/>
    <property type="match status" value="1"/>
</dbReference>
<dbReference type="RefSeq" id="WP_277442327.1">
    <property type="nucleotide sequence ID" value="NZ_JAKOAV010000002.1"/>
</dbReference>
<accession>A0A9X4JTA3</accession>
<dbReference type="EMBL" id="JAKOAV010000002">
    <property type="protein sequence ID" value="MDF9407150.1"/>
    <property type="molecule type" value="Genomic_DNA"/>
</dbReference>
<protein>
    <submittedName>
        <fullName evidence="2">Toxin-antitoxin system toxin component, PIN family</fullName>
    </submittedName>
</protein>
<name>A0A9X4JTA3_9FIRM</name>
<dbReference type="Gene3D" id="3.40.50.1010">
    <property type="entry name" value="5'-nuclease"/>
    <property type="match status" value="1"/>
</dbReference>
<feature type="domain" description="PIN" evidence="1">
    <location>
        <begin position="1"/>
        <end position="114"/>
    </location>
</feature>
<evidence type="ECO:0000313" key="3">
    <source>
        <dbReference type="Proteomes" id="UP001154312"/>
    </source>
</evidence>
<dbReference type="InterPro" id="IPR029060">
    <property type="entry name" value="PIN-like_dom_sf"/>
</dbReference>
<dbReference type="InterPro" id="IPR002716">
    <property type="entry name" value="PIN_dom"/>
</dbReference>
<dbReference type="InterPro" id="IPR002850">
    <property type="entry name" value="PIN_toxin-like"/>
</dbReference>
<evidence type="ECO:0000259" key="1">
    <source>
        <dbReference type="SMART" id="SM00670"/>
    </source>
</evidence>
<reference evidence="2" key="1">
    <citation type="submission" date="2022-02" db="EMBL/GenBank/DDBJ databases">
        <authorList>
            <person name="Leng L."/>
        </authorList>
    </citation>
    <scope>NUCLEOTIDE SEQUENCE</scope>
    <source>
        <strain evidence="2">JI</strain>
    </source>
</reference>
<gene>
    <name evidence="2" type="ORF">L7E55_02060</name>
</gene>
<dbReference type="Proteomes" id="UP001154312">
    <property type="component" value="Unassembled WGS sequence"/>
</dbReference>
<dbReference type="PANTHER" id="PTHR34610">
    <property type="entry name" value="SSL7007 PROTEIN"/>
    <property type="match status" value="1"/>
</dbReference>
<sequence length="133" mass="15505">MRIMIDTNILISAYLFPTPNMRKLIDTITDHHTIVLPSYVIDELKVVIKRKFPAKYQFLDIFLSELPFEYAYTVERIDAGKYPSIRDKKDLPVLVSAITEDVDILITGDKDFSDMEIEKPEILMPTQFLEKYS</sequence>
<dbReference type="PANTHER" id="PTHR34610:SF4">
    <property type="entry name" value="SLL8027 PROTEIN"/>
    <property type="match status" value="1"/>
</dbReference>
<comment type="caution">
    <text evidence="2">The sequence shown here is derived from an EMBL/GenBank/DDBJ whole genome shotgun (WGS) entry which is preliminary data.</text>
</comment>
<dbReference type="CDD" id="cd09854">
    <property type="entry name" value="PIN_VapC-like"/>
    <property type="match status" value="1"/>
</dbReference>
<keyword evidence="3" id="KW-1185">Reference proteome</keyword>
<dbReference type="NCBIfam" id="TIGR00305">
    <property type="entry name" value="putative toxin-antitoxin system toxin component, PIN family"/>
    <property type="match status" value="1"/>
</dbReference>
<dbReference type="AlphaFoldDB" id="A0A9X4JTA3"/>
<dbReference type="SUPFAM" id="SSF88723">
    <property type="entry name" value="PIN domain-like"/>
    <property type="match status" value="1"/>
</dbReference>